<accession>A0ABP7N7B8</accession>
<proteinExistence type="inferred from homology"/>
<protein>
    <submittedName>
        <fullName evidence="5">ABC transporter substrate-binding protein</fullName>
    </submittedName>
</protein>
<gene>
    <name evidence="5" type="ORF">GCM10022383_15670</name>
</gene>
<feature type="signal peptide" evidence="3">
    <location>
        <begin position="1"/>
        <end position="37"/>
    </location>
</feature>
<reference evidence="6" key="1">
    <citation type="journal article" date="2019" name="Int. J. Syst. Evol. Microbiol.">
        <title>The Global Catalogue of Microorganisms (GCM) 10K type strain sequencing project: providing services to taxonomists for standard genome sequencing and annotation.</title>
        <authorList>
            <consortium name="The Broad Institute Genomics Platform"/>
            <consortium name="The Broad Institute Genome Sequencing Center for Infectious Disease"/>
            <person name="Wu L."/>
            <person name="Ma J."/>
        </authorList>
    </citation>
    <scope>NUCLEOTIDE SEQUENCE [LARGE SCALE GENOMIC DNA]</scope>
    <source>
        <strain evidence="6">JCM 17024</strain>
    </source>
</reference>
<dbReference type="SUPFAM" id="SSF53822">
    <property type="entry name" value="Periplasmic binding protein-like I"/>
    <property type="match status" value="1"/>
</dbReference>
<evidence type="ECO:0000256" key="3">
    <source>
        <dbReference type="SAM" id="SignalP"/>
    </source>
</evidence>
<evidence type="ECO:0000313" key="5">
    <source>
        <dbReference type="EMBL" id="GAA3938421.1"/>
    </source>
</evidence>
<dbReference type="InterPro" id="IPR051010">
    <property type="entry name" value="BCAA_transport"/>
</dbReference>
<keyword evidence="6" id="KW-1185">Reference proteome</keyword>
<dbReference type="PANTHER" id="PTHR30483:SF6">
    <property type="entry name" value="PERIPLASMIC BINDING PROTEIN OF ABC TRANSPORTER FOR NATURAL AMINO ACIDS"/>
    <property type="match status" value="1"/>
</dbReference>
<dbReference type="InterPro" id="IPR028082">
    <property type="entry name" value="Peripla_BP_I"/>
</dbReference>
<feature type="chain" id="PRO_5045552697" evidence="3">
    <location>
        <begin position="38"/>
        <end position="404"/>
    </location>
</feature>
<evidence type="ECO:0000256" key="1">
    <source>
        <dbReference type="ARBA" id="ARBA00010062"/>
    </source>
</evidence>
<feature type="domain" description="Leucine-binding protein" evidence="4">
    <location>
        <begin position="59"/>
        <end position="387"/>
    </location>
</feature>
<organism evidence="5 6">
    <name type="scientific">Microbacterium soli</name>
    <dbReference type="NCBI Taxonomy" id="446075"/>
    <lineage>
        <taxon>Bacteria</taxon>
        <taxon>Bacillati</taxon>
        <taxon>Actinomycetota</taxon>
        <taxon>Actinomycetes</taxon>
        <taxon>Micrococcales</taxon>
        <taxon>Microbacteriaceae</taxon>
        <taxon>Microbacterium</taxon>
    </lineage>
</organism>
<dbReference type="EMBL" id="BAABCP010000001">
    <property type="protein sequence ID" value="GAA3938421.1"/>
    <property type="molecule type" value="Genomic_DNA"/>
</dbReference>
<dbReference type="Pfam" id="PF13458">
    <property type="entry name" value="Peripla_BP_6"/>
    <property type="match status" value="1"/>
</dbReference>
<dbReference type="PANTHER" id="PTHR30483">
    <property type="entry name" value="LEUCINE-SPECIFIC-BINDING PROTEIN"/>
    <property type="match status" value="1"/>
</dbReference>
<dbReference type="InterPro" id="IPR028081">
    <property type="entry name" value="Leu-bd"/>
</dbReference>
<name>A0ABP7N7B8_9MICO</name>
<dbReference type="Proteomes" id="UP001501591">
    <property type="component" value="Unassembled WGS sequence"/>
</dbReference>
<evidence type="ECO:0000259" key="4">
    <source>
        <dbReference type="Pfam" id="PF13458"/>
    </source>
</evidence>
<comment type="similarity">
    <text evidence="1">Belongs to the leucine-binding protein family.</text>
</comment>
<sequence>MITAKGTLMLIVSRQLVRTAGAASVMALGAFALVACSADPAEPEPAASGDDQCVIADEVIVGVVNEQSGPVSYAGVGPSDGAQVAIDELAESDFFGNGTTLKLKIADMAGDIERASSEMTKMVNDPSVSVIIGPASSGPASAVAPLVEQSKVPTVFTQAGSDGVVIGDWTFRTTPPTETYYSAGLDWLKDHGYEDAALIYDATLPTFQHLAQEGIPAFASERGIDIVSTQEVQSTTQEFSSQAQVIASENPSAVIMLITATPSITFLNQLRDSGYEGQVLATPSQSGQNMAAGGPNVDGIVYPVPFSPAATSGVAASFIERFQATFDRTPDTYNAEGYDGLMWIANAIKEVGCSTPAAIRDGLAAVGAKGFEGAQGPLTFENGNDVRVAGTMIEWSDGAEHLAD</sequence>
<evidence type="ECO:0000256" key="2">
    <source>
        <dbReference type="ARBA" id="ARBA00022729"/>
    </source>
</evidence>
<dbReference type="Gene3D" id="3.40.50.2300">
    <property type="match status" value="2"/>
</dbReference>
<keyword evidence="2 3" id="KW-0732">Signal</keyword>
<comment type="caution">
    <text evidence="5">The sequence shown here is derived from an EMBL/GenBank/DDBJ whole genome shotgun (WGS) entry which is preliminary data.</text>
</comment>
<evidence type="ECO:0000313" key="6">
    <source>
        <dbReference type="Proteomes" id="UP001501591"/>
    </source>
</evidence>